<protein>
    <submittedName>
        <fullName evidence="2">Uncharacterized protein</fullName>
    </submittedName>
</protein>
<name>A0A6J5EG19_9BURK</name>
<organism evidence="2 3">
    <name type="scientific">Paraburkholderia solisilvae</name>
    <dbReference type="NCBI Taxonomy" id="624376"/>
    <lineage>
        <taxon>Bacteria</taxon>
        <taxon>Pseudomonadati</taxon>
        <taxon>Pseudomonadota</taxon>
        <taxon>Betaproteobacteria</taxon>
        <taxon>Burkholderiales</taxon>
        <taxon>Burkholderiaceae</taxon>
        <taxon>Paraburkholderia</taxon>
    </lineage>
</organism>
<feature type="compositionally biased region" description="Acidic residues" evidence="1">
    <location>
        <begin position="41"/>
        <end position="50"/>
    </location>
</feature>
<accession>A0A6J5EG19</accession>
<dbReference type="AlphaFoldDB" id="A0A6J5EG19"/>
<keyword evidence="3" id="KW-1185">Reference proteome</keyword>
<sequence>MPERDVVAVSILRAAQAPGRACAIDVSLHRPEPNEPPGPDQPDEDDDAPPDPERLPGEPTPLPIGDPPPDHAPQSADMLTSATVDAIRYATHCGPIARLMRVHSPRAFAGPVGRVLSRRVMFIPRPPQALRVSII</sequence>
<feature type="region of interest" description="Disordered" evidence="1">
    <location>
        <begin position="25"/>
        <end position="76"/>
    </location>
</feature>
<evidence type="ECO:0000313" key="3">
    <source>
        <dbReference type="Proteomes" id="UP000494329"/>
    </source>
</evidence>
<evidence type="ECO:0000313" key="2">
    <source>
        <dbReference type="EMBL" id="CAB3764654.1"/>
    </source>
</evidence>
<reference evidence="2 3" key="1">
    <citation type="submission" date="2020-04" db="EMBL/GenBank/DDBJ databases">
        <authorList>
            <person name="De Canck E."/>
        </authorList>
    </citation>
    <scope>NUCLEOTIDE SEQUENCE [LARGE SCALE GENOMIC DNA]</scope>
    <source>
        <strain evidence="2 3">LMG 29739</strain>
    </source>
</reference>
<evidence type="ECO:0000256" key="1">
    <source>
        <dbReference type="SAM" id="MobiDB-lite"/>
    </source>
</evidence>
<dbReference type="EMBL" id="CADIKF010000039">
    <property type="protein sequence ID" value="CAB3764654.1"/>
    <property type="molecule type" value="Genomic_DNA"/>
</dbReference>
<dbReference type="Proteomes" id="UP000494329">
    <property type="component" value="Unassembled WGS sequence"/>
</dbReference>
<gene>
    <name evidence="2" type="ORF">LMG29739_04397</name>
</gene>
<feature type="compositionally biased region" description="Pro residues" evidence="1">
    <location>
        <begin position="58"/>
        <end position="71"/>
    </location>
</feature>
<proteinExistence type="predicted"/>